<evidence type="ECO:0000256" key="2">
    <source>
        <dbReference type="ARBA" id="ARBA00023015"/>
    </source>
</evidence>
<dbReference type="SUPFAM" id="SSF54171">
    <property type="entry name" value="DNA-binding domain"/>
    <property type="match status" value="1"/>
</dbReference>
<evidence type="ECO:0000313" key="8">
    <source>
        <dbReference type="EMBL" id="KAK9114532.1"/>
    </source>
</evidence>
<proteinExistence type="predicted"/>
<dbReference type="GO" id="GO:0005634">
    <property type="term" value="C:nucleus"/>
    <property type="evidence" value="ECO:0007669"/>
    <property type="project" value="UniProtKB-SubCell"/>
</dbReference>
<gene>
    <name evidence="8" type="ORF">Syun_021329</name>
</gene>
<evidence type="ECO:0000256" key="6">
    <source>
        <dbReference type="SAM" id="MobiDB-lite"/>
    </source>
</evidence>
<keyword evidence="5" id="KW-0539">Nucleus</keyword>
<dbReference type="AlphaFoldDB" id="A0AAP0NP16"/>
<evidence type="ECO:0000256" key="4">
    <source>
        <dbReference type="ARBA" id="ARBA00023163"/>
    </source>
</evidence>
<keyword evidence="9" id="KW-1185">Reference proteome</keyword>
<evidence type="ECO:0000256" key="1">
    <source>
        <dbReference type="ARBA" id="ARBA00004123"/>
    </source>
</evidence>
<keyword evidence="2" id="KW-0805">Transcription regulation</keyword>
<comment type="caution">
    <text evidence="8">The sequence shown here is derived from an EMBL/GenBank/DDBJ whole genome shotgun (WGS) entry which is preliminary data.</text>
</comment>
<accession>A0AAP0NP16</accession>
<evidence type="ECO:0000256" key="3">
    <source>
        <dbReference type="ARBA" id="ARBA00023125"/>
    </source>
</evidence>
<feature type="region of interest" description="Disordered" evidence="6">
    <location>
        <begin position="29"/>
        <end position="48"/>
    </location>
</feature>
<dbReference type="GO" id="GO:0003700">
    <property type="term" value="F:DNA-binding transcription factor activity"/>
    <property type="evidence" value="ECO:0007669"/>
    <property type="project" value="InterPro"/>
</dbReference>
<keyword evidence="4" id="KW-0804">Transcription</keyword>
<protein>
    <recommendedName>
        <fullName evidence="7">AP2/ERF domain-containing protein</fullName>
    </recommendedName>
</protein>
<evidence type="ECO:0000259" key="7">
    <source>
        <dbReference type="PROSITE" id="PS51032"/>
    </source>
</evidence>
<dbReference type="InterPro" id="IPR001471">
    <property type="entry name" value="AP2/ERF_dom"/>
</dbReference>
<dbReference type="GO" id="GO:0003677">
    <property type="term" value="F:DNA binding"/>
    <property type="evidence" value="ECO:0007669"/>
    <property type="project" value="UniProtKB-KW"/>
</dbReference>
<comment type="subcellular location">
    <subcellularLocation>
        <location evidence="1">Nucleus</location>
    </subcellularLocation>
</comment>
<evidence type="ECO:0000313" key="9">
    <source>
        <dbReference type="Proteomes" id="UP001420932"/>
    </source>
</evidence>
<feature type="domain" description="AP2/ERF" evidence="7">
    <location>
        <begin position="106"/>
        <end position="136"/>
    </location>
</feature>
<sequence>MQHPLLAPLAPPPTHAQFRVSDLAKKCAVERSSQTSSPQKGTRRVSASDIWPSTSDLLDPQIHYNFLDSEFHDFAQRNSIEEDNLFEEFVQTGGERTLKRAKRKSVYRGIRRRPRGKWAAEIRDPGKGPWFGWEPTVRSIYSDMHMLEDIGVVVIEDEEEERTEVEKMRE</sequence>
<evidence type="ECO:0000256" key="5">
    <source>
        <dbReference type="ARBA" id="ARBA00023242"/>
    </source>
</evidence>
<dbReference type="PROSITE" id="PS51032">
    <property type="entry name" value="AP2_ERF"/>
    <property type="match status" value="1"/>
</dbReference>
<name>A0AAP0NP16_9MAGN</name>
<dbReference type="InterPro" id="IPR016177">
    <property type="entry name" value="DNA-bd_dom_sf"/>
</dbReference>
<keyword evidence="3" id="KW-0238">DNA-binding</keyword>
<organism evidence="8 9">
    <name type="scientific">Stephania yunnanensis</name>
    <dbReference type="NCBI Taxonomy" id="152371"/>
    <lineage>
        <taxon>Eukaryota</taxon>
        <taxon>Viridiplantae</taxon>
        <taxon>Streptophyta</taxon>
        <taxon>Embryophyta</taxon>
        <taxon>Tracheophyta</taxon>
        <taxon>Spermatophyta</taxon>
        <taxon>Magnoliopsida</taxon>
        <taxon>Ranunculales</taxon>
        <taxon>Menispermaceae</taxon>
        <taxon>Menispermoideae</taxon>
        <taxon>Cissampelideae</taxon>
        <taxon>Stephania</taxon>
    </lineage>
</organism>
<feature type="compositionally biased region" description="Polar residues" evidence="6">
    <location>
        <begin position="31"/>
        <end position="40"/>
    </location>
</feature>
<dbReference type="Proteomes" id="UP001420932">
    <property type="component" value="Unassembled WGS sequence"/>
</dbReference>
<dbReference type="EMBL" id="JBBNAF010000009">
    <property type="protein sequence ID" value="KAK9114532.1"/>
    <property type="molecule type" value="Genomic_DNA"/>
</dbReference>
<reference evidence="8 9" key="1">
    <citation type="submission" date="2024-01" db="EMBL/GenBank/DDBJ databases">
        <title>Genome assemblies of Stephania.</title>
        <authorList>
            <person name="Yang L."/>
        </authorList>
    </citation>
    <scope>NUCLEOTIDE SEQUENCE [LARGE SCALE GENOMIC DNA]</scope>
    <source>
        <strain evidence="8">YNDBR</strain>
        <tissue evidence="8">Leaf</tissue>
    </source>
</reference>